<reference evidence="1 2" key="1">
    <citation type="submission" date="2019-08" db="EMBL/GenBank/DDBJ databases">
        <title>The genome of the soybean aphid Biotype 1, its phylome, world population structure and adaptation to the North American continent.</title>
        <authorList>
            <person name="Giordano R."/>
            <person name="Donthu R.K."/>
            <person name="Hernandez A.G."/>
            <person name="Wright C.L."/>
            <person name="Zimin A.V."/>
        </authorList>
    </citation>
    <scope>NUCLEOTIDE SEQUENCE [LARGE SCALE GENOMIC DNA]</scope>
    <source>
        <tissue evidence="1">Whole aphids</tissue>
    </source>
</reference>
<gene>
    <name evidence="1" type="ORF">AGLY_013037</name>
</gene>
<accession>A0A6G0T866</accession>
<evidence type="ECO:0000313" key="1">
    <source>
        <dbReference type="EMBL" id="KAE9527339.1"/>
    </source>
</evidence>
<dbReference type="AlphaFoldDB" id="A0A6G0T866"/>
<name>A0A6G0T866_APHGL</name>
<evidence type="ECO:0000313" key="2">
    <source>
        <dbReference type="Proteomes" id="UP000475862"/>
    </source>
</evidence>
<protein>
    <submittedName>
        <fullName evidence="1">Uncharacterized protein</fullName>
    </submittedName>
</protein>
<proteinExistence type="predicted"/>
<dbReference type="EMBL" id="VYZN01000053">
    <property type="protein sequence ID" value="KAE9527339.1"/>
    <property type="molecule type" value="Genomic_DNA"/>
</dbReference>
<sequence>MNREKPKKMREKRDFLRKTIRIYTKYVKIAKICNVDKIFLALSKYLKILYKVPHILFIVAIPTSVIKQEPLFFYKLFSEYFFLKTILFKIRMSSFYTIYYKNFQVTIISPLTHCHDILFIWLEKLQLTVRFVTHLYLVRYNTAATKHSCLAMYTRFKNNQNETLMNAFSVTKPVNLLNFTTWLINLKYVL</sequence>
<keyword evidence="2" id="KW-1185">Reference proteome</keyword>
<comment type="caution">
    <text evidence="1">The sequence shown here is derived from an EMBL/GenBank/DDBJ whole genome shotgun (WGS) entry which is preliminary data.</text>
</comment>
<organism evidence="1 2">
    <name type="scientific">Aphis glycines</name>
    <name type="common">Soybean aphid</name>
    <dbReference type="NCBI Taxonomy" id="307491"/>
    <lineage>
        <taxon>Eukaryota</taxon>
        <taxon>Metazoa</taxon>
        <taxon>Ecdysozoa</taxon>
        <taxon>Arthropoda</taxon>
        <taxon>Hexapoda</taxon>
        <taxon>Insecta</taxon>
        <taxon>Pterygota</taxon>
        <taxon>Neoptera</taxon>
        <taxon>Paraneoptera</taxon>
        <taxon>Hemiptera</taxon>
        <taxon>Sternorrhyncha</taxon>
        <taxon>Aphidomorpha</taxon>
        <taxon>Aphidoidea</taxon>
        <taxon>Aphididae</taxon>
        <taxon>Aphidini</taxon>
        <taxon>Aphis</taxon>
        <taxon>Aphis</taxon>
    </lineage>
</organism>
<dbReference type="Proteomes" id="UP000475862">
    <property type="component" value="Unassembled WGS sequence"/>
</dbReference>